<keyword evidence="1 7" id="KW-0637">Prenyltransferase</keyword>
<feature type="binding site" evidence="7">
    <location>
        <begin position="88"/>
        <end position="91"/>
    </location>
    <ligand>
        <name>FMN</name>
        <dbReference type="ChEBI" id="CHEBI:58210"/>
    </ligand>
</feature>
<name>K0NFQ0_DESTT</name>
<dbReference type="AlphaFoldDB" id="K0NFQ0"/>
<evidence type="ECO:0000256" key="7">
    <source>
        <dbReference type="HAMAP-Rule" id="MF_01984"/>
    </source>
</evidence>
<dbReference type="HAMAP" id="MF_01984">
    <property type="entry name" value="ubiX_pad"/>
    <property type="match status" value="1"/>
</dbReference>
<accession>K0NFQ0</accession>
<feature type="binding site" evidence="7">
    <location>
        <position position="37"/>
    </location>
    <ligand>
        <name>FMN</name>
        <dbReference type="ChEBI" id="CHEBI:58210"/>
    </ligand>
</feature>
<dbReference type="OrthoDB" id="9781577at2"/>
<keyword evidence="10" id="KW-1185">Reference proteome</keyword>
<dbReference type="EC" id="2.5.1.129" evidence="7"/>
<feature type="binding site" evidence="7">
    <location>
        <begin position="11"/>
        <end position="13"/>
    </location>
    <ligand>
        <name>FMN</name>
        <dbReference type="ChEBI" id="CHEBI:58210"/>
    </ligand>
</feature>
<gene>
    <name evidence="9" type="primary">ppcY</name>
    <name evidence="7" type="synonym">ubiX</name>
    <name evidence="9" type="ordered locus">TOL2_C16030</name>
</gene>
<evidence type="ECO:0000256" key="1">
    <source>
        <dbReference type="ARBA" id="ARBA00022602"/>
    </source>
</evidence>
<dbReference type="InterPro" id="IPR036551">
    <property type="entry name" value="Flavin_trans-like"/>
</dbReference>
<dbReference type="STRING" id="651182.TOL2_C16030"/>
<sequence>MAKRLIVGIAGASGVIYGVRMLEVLKNQGIETHLIISEAGKLNIRIETDYDVDDVLAMADFTYTNKDIAASVASGSFLTMGMVVAPCTVKTLSGIANSYNENLLIRAADVQLKEKRKVALLFRETPLHKGHLRLLTQAADMGAHIIPPVPAFYHHPKTIDDIINQSVGKVLDYIGIEHDLFQRWDNSELDKLMNNSAAGKNKNTCEKKMVAIK</sequence>
<comment type="catalytic activity">
    <reaction evidence="5 7">
        <text>dimethylallyl phosphate + FMNH2 = prenylated FMNH2 + phosphate</text>
        <dbReference type="Rhea" id="RHEA:37743"/>
        <dbReference type="ChEBI" id="CHEBI:43474"/>
        <dbReference type="ChEBI" id="CHEBI:57618"/>
        <dbReference type="ChEBI" id="CHEBI:87467"/>
        <dbReference type="ChEBI" id="CHEBI:88052"/>
        <dbReference type="EC" id="2.5.1.129"/>
    </reaction>
</comment>
<evidence type="ECO:0000256" key="3">
    <source>
        <dbReference type="ARBA" id="ARBA00022643"/>
    </source>
</evidence>
<dbReference type="Gene3D" id="3.40.50.1950">
    <property type="entry name" value="Flavin prenyltransferase-like"/>
    <property type="match status" value="1"/>
</dbReference>
<comment type="similarity">
    <text evidence="6 7">Belongs to the UbiX/PAD1 family.</text>
</comment>
<comment type="caution">
    <text evidence="7">Lacks conserved residue(s) required for the propagation of feature annotation.</text>
</comment>
<dbReference type="InterPro" id="IPR004507">
    <property type="entry name" value="UbiX-like"/>
</dbReference>
<evidence type="ECO:0000256" key="4">
    <source>
        <dbReference type="ARBA" id="ARBA00022679"/>
    </source>
</evidence>
<dbReference type="SUPFAM" id="SSF52507">
    <property type="entry name" value="Homo-oligomeric flavin-containing Cys decarboxylases, HFCD"/>
    <property type="match status" value="1"/>
</dbReference>
<feature type="binding site" evidence="7">
    <location>
        <position position="153"/>
    </location>
    <ligand>
        <name>dimethylallyl phosphate</name>
        <dbReference type="ChEBI" id="CHEBI:88052"/>
    </ligand>
</feature>
<feature type="binding site" evidence="7">
    <location>
        <position position="123"/>
    </location>
    <ligand>
        <name>FMN</name>
        <dbReference type="ChEBI" id="CHEBI:58210"/>
    </ligand>
</feature>
<dbReference type="Proteomes" id="UP000007347">
    <property type="component" value="Chromosome"/>
</dbReference>
<dbReference type="KEGG" id="dto:TOL2_C16030"/>
<protein>
    <recommendedName>
        <fullName evidence="7">Flavin prenyltransferase UbiX</fullName>
        <ecNumber evidence="7">2.5.1.129</ecNumber>
    </recommendedName>
</protein>
<dbReference type="GO" id="GO:0016831">
    <property type="term" value="F:carboxy-lyase activity"/>
    <property type="evidence" value="ECO:0007669"/>
    <property type="project" value="TreeGrafter"/>
</dbReference>
<evidence type="ECO:0000256" key="6">
    <source>
        <dbReference type="ARBA" id="ARBA00060793"/>
    </source>
</evidence>
<keyword evidence="4 7" id="KW-0808">Transferase</keyword>
<dbReference type="PANTHER" id="PTHR43374">
    <property type="entry name" value="FLAVIN PRENYLTRANSFERASE"/>
    <property type="match status" value="1"/>
</dbReference>
<keyword evidence="2 7" id="KW-0285">Flavoprotein</keyword>
<feature type="binding site" evidence="7">
    <location>
        <position position="169"/>
    </location>
    <ligand>
        <name>dimethylallyl phosphate</name>
        <dbReference type="ChEBI" id="CHEBI:88052"/>
    </ligand>
</feature>
<dbReference type="NCBIfam" id="TIGR00421">
    <property type="entry name" value="ubiX_pad"/>
    <property type="match status" value="1"/>
</dbReference>
<dbReference type="GO" id="GO:0106141">
    <property type="term" value="F:flavin prenyltransferase activity"/>
    <property type="evidence" value="ECO:0007669"/>
    <property type="project" value="UniProtKB-EC"/>
</dbReference>
<dbReference type="InterPro" id="IPR003382">
    <property type="entry name" value="Flavoprotein"/>
</dbReference>
<evidence type="ECO:0000313" key="10">
    <source>
        <dbReference type="Proteomes" id="UP000007347"/>
    </source>
</evidence>
<comment type="function">
    <text evidence="7">Flavin prenyltransferase that catalyzes the synthesis of the prenylated FMN cofactor (prenyl-FMN) for 4-hydroxy-3-polyprenylbenzoic acid decarboxylase UbiD. The prenyltransferase is metal-independent and links a dimethylallyl moiety from dimethylallyl monophosphate (DMAP) to the flavin N5 and C6 atoms of FMN.</text>
</comment>
<feature type="domain" description="Flavoprotein" evidence="8">
    <location>
        <begin position="3"/>
        <end position="172"/>
    </location>
</feature>
<reference evidence="9 10" key="1">
    <citation type="journal article" date="2013" name="Environ. Microbiol.">
        <title>Complete genome, catabolic sub-proteomes and key-metabolites of Desulfobacula toluolica Tol2, a marine, aromatic compound-degrading, sulfate-reducing bacterium.</title>
        <authorList>
            <person name="Wohlbrand L."/>
            <person name="Jacob J.H."/>
            <person name="Kube M."/>
            <person name="Mussmann M."/>
            <person name="Jarling R."/>
            <person name="Beck A."/>
            <person name="Amann R."/>
            <person name="Wilkes H."/>
            <person name="Reinhardt R."/>
            <person name="Rabus R."/>
        </authorList>
    </citation>
    <scope>NUCLEOTIDE SEQUENCE [LARGE SCALE GENOMIC DNA]</scope>
    <source>
        <strain evidence="10">DSM 7467 / Tol2</strain>
    </source>
</reference>
<dbReference type="EMBL" id="FO203503">
    <property type="protein sequence ID" value="CCK79765.1"/>
    <property type="molecule type" value="Genomic_DNA"/>
</dbReference>
<evidence type="ECO:0000313" key="9">
    <source>
        <dbReference type="EMBL" id="CCK79765.1"/>
    </source>
</evidence>
<dbReference type="PANTHER" id="PTHR43374:SF1">
    <property type="entry name" value="FLAVIN PRENYLTRANSFERASE PAD1, MITOCHONDRIAL"/>
    <property type="match status" value="1"/>
</dbReference>
<evidence type="ECO:0000259" key="8">
    <source>
        <dbReference type="Pfam" id="PF02441"/>
    </source>
</evidence>
<dbReference type="PATRIC" id="fig|651182.5.peg.1914"/>
<dbReference type="RefSeq" id="WP_014957109.1">
    <property type="nucleotide sequence ID" value="NC_018645.1"/>
</dbReference>
<dbReference type="FunFam" id="3.40.50.1950:FF:000001">
    <property type="entry name" value="Flavin prenyltransferase UbiX"/>
    <property type="match status" value="1"/>
</dbReference>
<evidence type="ECO:0000256" key="5">
    <source>
        <dbReference type="ARBA" id="ARBA00050612"/>
    </source>
</evidence>
<dbReference type="HOGENOM" id="CLU_074522_0_1_7"/>
<keyword evidence="3 7" id="KW-0288">FMN</keyword>
<dbReference type="Pfam" id="PF02441">
    <property type="entry name" value="Flavoprotein"/>
    <property type="match status" value="1"/>
</dbReference>
<proteinExistence type="inferred from homology"/>
<evidence type="ECO:0000256" key="2">
    <source>
        <dbReference type="ARBA" id="ARBA00022630"/>
    </source>
</evidence>
<dbReference type="NCBIfam" id="NF004685">
    <property type="entry name" value="PRK06029.1"/>
    <property type="match status" value="1"/>
</dbReference>
<organism evidence="9 10">
    <name type="scientific">Desulfobacula toluolica (strain DSM 7467 / Tol2)</name>
    <dbReference type="NCBI Taxonomy" id="651182"/>
    <lineage>
        <taxon>Bacteria</taxon>
        <taxon>Pseudomonadati</taxon>
        <taxon>Thermodesulfobacteriota</taxon>
        <taxon>Desulfobacteria</taxon>
        <taxon>Desulfobacterales</taxon>
        <taxon>Desulfobacteraceae</taxon>
        <taxon>Desulfobacula</taxon>
    </lineage>
</organism>